<feature type="domain" description="XPG-I" evidence="10">
    <location>
        <begin position="86"/>
        <end position="156"/>
    </location>
</feature>
<evidence type="ECO:0000256" key="6">
    <source>
        <dbReference type="ARBA" id="ARBA00022801"/>
    </source>
</evidence>
<dbReference type="AlphaFoldDB" id="A0A6A3CXH9"/>
<comment type="caution">
    <text evidence="11">The sequence shown here is derived from an EMBL/GenBank/DDBJ whole genome shotgun (WGS) entry which is preliminary data.</text>
</comment>
<dbReference type="SUPFAM" id="SSF47807">
    <property type="entry name" value="5' to 3' exonuclease, C-terminal subdomain"/>
    <property type="match status" value="1"/>
</dbReference>
<dbReference type="GO" id="GO:0017108">
    <property type="term" value="F:5'-flap endonuclease activity"/>
    <property type="evidence" value="ECO:0007669"/>
    <property type="project" value="TreeGrafter"/>
</dbReference>
<evidence type="ECO:0000256" key="7">
    <source>
        <dbReference type="ARBA" id="ARBA00022842"/>
    </source>
</evidence>
<keyword evidence="12" id="KW-1185">Reference proteome</keyword>
<dbReference type="GO" id="GO:0009555">
    <property type="term" value="P:pollen development"/>
    <property type="evidence" value="ECO:0007669"/>
    <property type="project" value="TreeGrafter"/>
</dbReference>
<dbReference type="Gene3D" id="3.40.50.1010">
    <property type="entry name" value="5'-nuclease"/>
    <property type="match status" value="1"/>
</dbReference>
<keyword evidence="4" id="KW-0255">Endonuclease</keyword>
<dbReference type="EMBL" id="VEPZ02000181">
    <property type="protein sequence ID" value="KAE8731799.1"/>
    <property type="molecule type" value="Genomic_DNA"/>
</dbReference>
<evidence type="ECO:0000256" key="1">
    <source>
        <dbReference type="ARBA" id="ARBA00001946"/>
    </source>
</evidence>
<evidence type="ECO:0000256" key="8">
    <source>
        <dbReference type="ARBA" id="ARBA00023204"/>
    </source>
</evidence>
<dbReference type="SUPFAM" id="SSF88723">
    <property type="entry name" value="PIN domain-like"/>
    <property type="match status" value="1"/>
</dbReference>
<name>A0A6A3CXH9_HIBSY</name>
<dbReference type="GO" id="GO:0046872">
    <property type="term" value="F:metal ion binding"/>
    <property type="evidence" value="ECO:0007669"/>
    <property type="project" value="UniProtKB-KW"/>
</dbReference>
<comment type="cofactor">
    <cofactor evidence="1">
        <name>Mg(2+)</name>
        <dbReference type="ChEBI" id="CHEBI:18420"/>
    </cofactor>
</comment>
<evidence type="ECO:0000259" key="10">
    <source>
        <dbReference type="SMART" id="SM00484"/>
    </source>
</evidence>
<evidence type="ECO:0000256" key="3">
    <source>
        <dbReference type="ARBA" id="ARBA00022723"/>
    </source>
</evidence>
<dbReference type="FunFam" id="1.10.150.20:FF:000030">
    <property type="entry name" value="Flap endonuclease GEN-like 1"/>
    <property type="match status" value="1"/>
</dbReference>
<comment type="similarity">
    <text evidence="9">Belongs to the XPG/RAD2 endonuclease family. GEN subfamily.</text>
</comment>
<evidence type="ECO:0000313" key="11">
    <source>
        <dbReference type="EMBL" id="KAE8731799.1"/>
    </source>
</evidence>
<evidence type="ECO:0000256" key="2">
    <source>
        <dbReference type="ARBA" id="ARBA00022722"/>
    </source>
</evidence>
<dbReference type="GO" id="GO:0006281">
    <property type="term" value="P:DNA repair"/>
    <property type="evidence" value="ECO:0007669"/>
    <property type="project" value="UniProtKB-KW"/>
</dbReference>
<reference evidence="11" key="1">
    <citation type="submission" date="2019-09" db="EMBL/GenBank/DDBJ databases">
        <title>Draft genome information of white flower Hibiscus syriacus.</title>
        <authorList>
            <person name="Kim Y.-M."/>
        </authorList>
    </citation>
    <scope>NUCLEOTIDE SEQUENCE [LARGE SCALE GENOMIC DNA]</scope>
    <source>
        <strain evidence="11">YM2019G1</strain>
    </source>
</reference>
<evidence type="ECO:0000256" key="5">
    <source>
        <dbReference type="ARBA" id="ARBA00022763"/>
    </source>
</evidence>
<organism evidence="11 12">
    <name type="scientific">Hibiscus syriacus</name>
    <name type="common">Rose of Sharon</name>
    <dbReference type="NCBI Taxonomy" id="106335"/>
    <lineage>
        <taxon>Eukaryota</taxon>
        <taxon>Viridiplantae</taxon>
        <taxon>Streptophyta</taxon>
        <taxon>Embryophyta</taxon>
        <taxon>Tracheophyta</taxon>
        <taxon>Spermatophyta</taxon>
        <taxon>Magnoliopsida</taxon>
        <taxon>eudicotyledons</taxon>
        <taxon>Gunneridae</taxon>
        <taxon>Pentapetalae</taxon>
        <taxon>rosids</taxon>
        <taxon>malvids</taxon>
        <taxon>Malvales</taxon>
        <taxon>Malvaceae</taxon>
        <taxon>Malvoideae</taxon>
        <taxon>Hibiscus</taxon>
    </lineage>
</organism>
<keyword evidence="8" id="KW-0234">DNA repair</keyword>
<dbReference type="PANTHER" id="PTHR11081">
    <property type="entry name" value="FLAP ENDONUCLEASE FAMILY MEMBER"/>
    <property type="match status" value="1"/>
</dbReference>
<evidence type="ECO:0000256" key="4">
    <source>
        <dbReference type="ARBA" id="ARBA00022759"/>
    </source>
</evidence>
<keyword evidence="5" id="KW-0227">DNA damage</keyword>
<keyword evidence="2" id="KW-0540">Nuclease</keyword>
<dbReference type="Proteomes" id="UP000436088">
    <property type="component" value="Unassembled WGS sequence"/>
</dbReference>
<accession>A0A6A3CXH9</accession>
<keyword evidence="3" id="KW-0479">Metal-binding</keyword>
<protein>
    <submittedName>
        <fullName evidence="11">Flap endonuclease GEN-like 1</fullName>
    </submittedName>
</protein>
<evidence type="ECO:0000313" key="12">
    <source>
        <dbReference type="Proteomes" id="UP000436088"/>
    </source>
</evidence>
<dbReference type="InterPro" id="IPR006086">
    <property type="entry name" value="XPG-I_dom"/>
</dbReference>
<keyword evidence="6" id="KW-0378">Hydrolase</keyword>
<dbReference type="PRINTS" id="PR00853">
    <property type="entry name" value="XPGRADSUPER"/>
</dbReference>
<dbReference type="PANTHER" id="PTHR11081:SF59">
    <property type="entry name" value="FI23547P1"/>
    <property type="match status" value="1"/>
</dbReference>
<dbReference type="SMART" id="SM00484">
    <property type="entry name" value="XPGI"/>
    <property type="match status" value="1"/>
</dbReference>
<proteinExistence type="inferred from homology"/>
<sequence>MKTKAFDLHLRLTFYRTINIFSKFGVFPIFVLDGTPSPLKSQAMMARFFRFSGIDTPTSNVAKEGVSKERNVVLTKCVNDCMELVELMGMYVLKTNVEAEALCPQLNKDGHVDACVTADSDAFLFGATCVIKCLRPNSKEPFECYNISDIEAGLGLKRKHLIAISLLFGNDHDLNGVQGIGLNKALRFVREFSEDEIFDKYAFTYYLKYVKVMYLSFKVKLNVPMILYLVERAHQSHNSLIAPSADTQAAKRLILSLLASIVSLIIMRIA</sequence>
<dbReference type="Pfam" id="PF00867">
    <property type="entry name" value="XPG_I"/>
    <property type="match status" value="1"/>
</dbReference>
<dbReference type="InterPro" id="IPR036279">
    <property type="entry name" value="5-3_exonuclease_C_sf"/>
</dbReference>
<dbReference type="Gene3D" id="1.10.150.20">
    <property type="entry name" value="5' to 3' exonuclease, C-terminal subdomain"/>
    <property type="match status" value="1"/>
</dbReference>
<dbReference type="InterPro" id="IPR006084">
    <property type="entry name" value="XPG/Rad2"/>
</dbReference>
<keyword evidence="7" id="KW-0460">Magnesium</keyword>
<evidence type="ECO:0000256" key="9">
    <source>
        <dbReference type="ARBA" id="ARBA00038112"/>
    </source>
</evidence>
<dbReference type="GO" id="GO:0009650">
    <property type="term" value="P:UV protection"/>
    <property type="evidence" value="ECO:0007669"/>
    <property type="project" value="UniProtKB-ARBA"/>
</dbReference>
<dbReference type="InterPro" id="IPR029060">
    <property type="entry name" value="PIN-like_dom_sf"/>
</dbReference>
<gene>
    <name evidence="11" type="ORF">F3Y22_tig00002511pilonHSYRG00019</name>
</gene>